<dbReference type="Bgee" id="ENSPREG00000016853">
    <property type="expression patterns" value="Expressed in caudal fin"/>
</dbReference>
<dbReference type="GO" id="GO:0019915">
    <property type="term" value="P:lipid storage"/>
    <property type="evidence" value="ECO:0007669"/>
    <property type="project" value="TreeGrafter"/>
</dbReference>
<comment type="similarity">
    <text evidence="2">Belongs to the perilipin family.</text>
</comment>
<dbReference type="InterPro" id="IPR004279">
    <property type="entry name" value="Perilipin"/>
</dbReference>
<reference evidence="5" key="3">
    <citation type="submission" date="2025-09" db="UniProtKB">
        <authorList>
            <consortium name="Ensembl"/>
        </authorList>
    </citation>
    <scope>IDENTIFICATION</scope>
    <source>
        <strain evidence="5">Guanapo</strain>
    </source>
</reference>
<protein>
    <recommendedName>
        <fullName evidence="7">Perilipin 6</fullName>
    </recommendedName>
</protein>
<comment type="subcellular location">
    <subcellularLocation>
        <location evidence="1">Lipid droplet</location>
    </subcellularLocation>
</comment>
<dbReference type="PANTHER" id="PTHR14024:SF48">
    <property type="entry name" value="PERILIPIN 6"/>
    <property type="match status" value="1"/>
</dbReference>
<proteinExistence type="inferred from homology"/>
<evidence type="ECO:0000256" key="3">
    <source>
        <dbReference type="ARBA" id="ARBA00022677"/>
    </source>
</evidence>
<evidence type="ECO:0000256" key="2">
    <source>
        <dbReference type="ARBA" id="ARBA00006311"/>
    </source>
</evidence>
<dbReference type="GeneTree" id="ENSGT00940000175531"/>
<dbReference type="STRING" id="8081.ENSPREP00000024959"/>
<feature type="region of interest" description="Disordered" evidence="4">
    <location>
        <begin position="98"/>
        <end position="138"/>
    </location>
</feature>
<dbReference type="GO" id="GO:0010890">
    <property type="term" value="P:positive regulation of triglyceride storage"/>
    <property type="evidence" value="ECO:0007669"/>
    <property type="project" value="TreeGrafter"/>
</dbReference>
<dbReference type="Ensembl" id="ENSPRET00000025208.1">
    <property type="protein sequence ID" value="ENSPREP00000024959.1"/>
    <property type="gene ID" value="ENSPREG00000016853.1"/>
</dbReference>
<dbReference type="Proteomes" id="UP000242638">
    <property type="component" value="Unassembled WGS sequence"/>
</dbReference>
<dbReference type="PANTHER" id="PTHR14024">
    <property type="entry name" value="PERILIPIN"/>
    <property type="match status" value="1"/>
</dbReference>
<dbReference type="GO" id="GO:0005811">
    <property type="term" value="C:lipid droplet"/>
    <property type="evidence" value="ECO:0007669"/>
    <property type="project" value="UniProtKB-SubCell"/>
</dbReference>
<keyword evidence="6" id="KW-1185">Reference proteome</keyword>
<dbReference type="AlphaFoldDB" id="A0A3P9PT62"/>
<dbReference type="Pfam" id="PF03036">
    <property type="entry name" value="Perilipin"/>
    <property type="match status" value="1"/>
</dbReference>
<name>A0A3P9PT62_POERE</name>
<reference evidence="5" key="2">
    <citation type="submission" date="2025-08" db="UniProtKB">
        <authorList>
            <consortium name="Ensembl"/>
        </authorList>
    </citation>
    <scope>IDENTIFICATION</scope>
    <source>
        <strain evidence="5">Guanapo</strain>
    </source>
</reference>
<keyword evidence="3" id="KW-0551">Lipid droplet</keyword>
<accession>A0A3P9PT62</accession>
<evidence type="ECO:0000256" key="1">
    <source>
        <dbReference type="ARBA" id="ARBA00004502"/>
    </source>
</evidence>
<evidence type="ECO:0000313" key="6">
    <source>
        <dbReference type="Proteomes" id="UP000242638"/>
    </source>
</evidence>
<organism evidence="5 6">
    <name type="scientific">Poecilia reticulata</name>
    <name type="common">Guppy</name>
    <name type="synonym">Acanthophacelus reticulatus</name>
    <dbReference type="NCBI Taxonomy" id="8081"/>
    <lineage>
        <taxon>Eukaryota</taxon>
        <taxon>Metazoa</taxon>
        <taxon>Chordata</taxon>
        <taxon>Craniata</taxon>
        <taxon>Vertebrata</taxon>
        <taxon>Euteleostomi</taxon>
        <taxon>Actinopterygii</taxon>
        <taxon>Neopterygii</taxon>
        <taxon>Teleostei</taxon>
        <taxon>Neoteleostei</taxon>
        <taxon>Acanthomorphata</taxon>
        <taxon>Ovalentaria</taxon>
        <taxon>Atherinomorphae</taxon>
        <taxon>Cyprinodontiformes</taxon>
        <taxon>Poeciliidae</taxon>
        <taxon>Poeciliinae</taxon>
        <taxon>Poecilia</taxon>
    </lineage>
</organism>
<evidence type="ECO:0000256" key="4">
    <source>
        <dbReference type="SAM" id="MobiDB-lite"/>
    </source>
</evidence>
<feature type="compositionally biased region" description="Polar residues" evidence="4">
    <location>
        <begin position="116"/>
        <end position="126"/>
    </location>
</feature>
<reference evidence="6" key="1">
    <citation type="submission" date="2013-11" db="EMBL/GenBank/DDBJ databases">
        <title>The genomic landscape of the Guanapo guppy.</title>
        <authorList>
            <person name="Kuenstner A."/>
            <person name="Dreyer C."/>
        </authorList>
    </citation>
    <scope>NUCLEOTIDE SEQUENCE</scope>
    <source>
        <strain evidence="6">Guanapo</strain>
    </source>
</reference>
<sequence>LAEVVVKLVTSALLRASHLPLVRSVFRSVSSVLSGVKERYPLLGLVGGVAEVGVRGVSEEALRRATPLLQSLEPQIDLANRLALTGLDSLERSFPILNQSTEEVSSPEPAGGQEPSEPSGSNTLKSSGAGDATEIRAK</sequence>
<dbReference type="OMA" id="WCVAVAD"/>
<evidence type="ECO:0008006" key="7">
    <source>
        <dbReference type="Google" id="ProtNLM"/>
    </source>
</evidence>
<dbReference type="GO" id="GO:0005829">
    <property type="term" value="C:cytosol"/>
    <property type="evidence" value="ECO:0007669"/>
    <property type="project" value="TreeGrafter"/>
</dbReference>
<evidence type="ECO:0000313" key="5">
    <source>
        <dbReference type="Ensembl" id="ENSPREP00000024959.1"/>
    </source>
</evidence>